<comment type="caution">
    <text evidence="1">The sequence shown here is derived from an EMBL/GenBank/DDBJ whole genome shotgun (WGS) entry which is preliminary data.</text>
</comment>
<evidence type="ECO:0000313" key="2">
    <source>
        <dbReference type="Proteomes" id="UP000276133"/>
    </source>
</evidence>
<organism evidence="1 2">
    <name type="scientific">Brachionus plicatilis</name>
    <name type="common">Marine rotifer</name>
    <name type="synonym">Brachionus muelleri</name>
    <dbReference type="NCBI Taxonomy" id="10195"/>
    <lineage>
        <taxon>Eukaryota</taxon>
        <taxon>Metazoa</taxon>
        <taxon>Spiralia</taxon>
        <taxon>Gnathifera</taxon>
        <taxon>Rotifera</taxon>
        <taxon>Eurotatoria</taxon>
        <taxon>Monogononta</taxon>
        <taxon>Pseudotrocha</taxon>
        <taxon>Ploima</taxon>
        <taxon>Brachionidae</taxon>
        <taxon>Brachionus</taxon>
    </lineage>
</organism>
<dbReference type="Proteomes" id="UP000276133">
    <property type="component" value="Unassembled WGS sequence"/>
</dbReference>
<proteinExistence type="predicted"/>
<reference evidence="1 2" key="1">
    <citation type="journal article" date="2018" name="Sci. Rep.">
        <title>Genomic signatures of local adaptation to the degree of environmental predictability in rotifers.</title>
        <authorList>
            <person name="Franch-Gras L."/>
            <person name="Hahn C."/>
            <person name="Garcia-Roger E.M."/>
            <person name="Carmona M.J."/>
            <person name="Serra M."/>
            <person name="Gomez A."/>
        </authorList>
    </citation>
    <scope>NUCLEOTIDE SEQUENCE [LARGE SCALE GENOMIC DNA]</scope>
    <source>
        <strain evidence="1">HYR1</strain>
    </source>
</reference>
<gene>
    <name evidence="1" type="ORF">BpHYR1_053327</name>
</gene>
<keyword evidence="2" id="KW-1185">Reference proteome</keyword>
<dbReference type="AlphaFoldDB" id="A0A3M7PIB6"/>
<feature type="non-terminal residue" evidence="1">
    <location>
        <position position="41"/>
    </location>
</feature>
<accession>A0A3M7PIB6</accession>
<sequence length="41" mass="4659">MKKKDLPIEIKQSMTCTLLDPTLTIFAQAPIINKNSKKIRS</sequence>
<evidence type="ECO:0000313" key="1">
    <source>
        <dbReference type="EMBL" id="RMZ98748.1"/>
    </source>
</evidence>
<dbReference type="EMBL" id="REGN01010583">
    <property type="protein sequence ID" value="RMZ98748.1"/>
    <property type="molecule type" value="Genomic_DNA"/>
</dbReference>
<protein>
    <submittedName>
        <fullName evidence="1">Uncharacterized protein</fullName>
    </submittedName>
</protein>
<name>A0A3M7PIB6_BRAPC</name>